<keyword evidence="7" id="KW-1185">Reference proteome</keyword>
<dbReference type="InterPro" id="IPR018181">
    <property type="entry name" value="Heat_shock_70_CS"/>
</dbReference>
<keyword evidence="4 5" id="KW-0067">ATP-binding</keyword>
<dbReference type="InterPro" id="IPR043129">
    <property type="entry name" value="ATPase_NBD"/>
</dbReference>
<dbReference type="Gene3D" id="3.30.30.30">
    <property type="match status" value="1"/>
</dbReference>
<dbReference type="Pfam" id="PF00012">
    <property type="entry name" value="HSP70"/>
    <property type="match status" value="1"/>
</dbReference>
<organism evidence="6 7">
    <name type="scientific">Oldenlandia corymbosa var. corymbosa</name>
    <dbReference type="NCBI Taxonomy" id="529605"/>
    <lineage>
        <taxon>Eukaryota</taxon>
        <taxon>Viridiplantae</taxon>
        <taxon>Streptophyta</taxon>
        <taxon>Embryophyta</taxon>
        <taxon>Tracheophyta</taxon>
        <taxon>Spermatophyta</taxon>
        <taxon>Magnoliopsida</taxon>
        <taxon>eudicotyledons</taxon>
        <taxon>Gunneridae</taxon>
        <taxon>Pentapetalae</taxon>
        <taxon>asterids</taxon>
        <taxon>lamiids</taxon>
        <taxon>Gentianales</taxon>
        <taxon>Rubiaceae</taxon>
        <taxon>Rubioideae</taxon>
        <taxon>Spermacoceae</taxon>
        <taxon>Hedyotis-Oldenlandia complex</taxon>
        <taxon>Oldenlandia</taxon>
    </lineage>
</organism>
<evidence type="ECO:0000313" key="7">
    <source>
        <dbReference type="Proteomes" id="UP001161247"/>
    </source>
</evidence>
<dbReference type="AlphaFoldDB" id="A0AAV1EA17"/>
<accession>A0AAV1EA17</accession>
<evidence type="ECO:0000256" key="2">
    <source>
        <dbReference type="ARBA" id="ARBA00007381"/>
    </source>
</evidence>
<dbReference type="EMBL" id="OX459125">
    <property type="protein sequence ID" value="CAI9116541.1"/>
    <property type="molecule type" value="Genomic_DNA"/>
</dbReference>
<evidence type="ECO:0000256" key="4">
    <source>
        <dbReference type="ARBA" id="ARBA00022840"/>
    </source>
</evidence>
<reference evidence="6" key="1">
    <citation type="submission" date="2023-03" db="EMBL/GenBank/DDBJ databases">
        <authorList>
            <person name="Julca I."/>
        </authorList>
    </citation>
    <scope>NUCLEOTIDE SEQUENCE</scope>
</reference>
<dbReference type="PROSITE" id="PS01036">
    <property type="entry name" value="HSP70_3"/>
    <property type="match status" value="1"/>
</dbReference>
<dbReference type="InterPro" id="IPR013126">
    <property type="entry name" value="Hsp_70_fam"/>
</dbReference>
<evidence type="ECO:0000313" key="6">
    <source>
        <dbReference type="EMBL" id="CAI9116541.1"/>
    </source>
</evidence>
<dbReference type="GO" id="GO:0140662">
    <property type="term" value="F:ATP-dependent protein folding chaperone"/>
    <property type="evidence" value="ECO:0007669"/>
    <property type="project" value="InterPro"/>
</dbReference>
<dbReference type="GO" id="GO:0005788">
    <property type="term" value="C:endoplasmic reticulum lumen"/>
    <property type="evidence" value="ECO:0007669"/>
    <property type="project" value="UniProtKB-SubCell"/>
</dbReference>
<dbReference type="PRINTS" id="PR00301">
    <property type="entry name" value="HEATSHOCK70"/>
</dbReference>
<dbReference type="Gene3D" id="2.60.34.10">
    <property type="entry name" value="Substrate Binding Domain Of DNAk, Chain A, domain 1"/>
    <property type="match status" value="1"/>
</dbReference>
<dbReference type="FunFam" id="3.30.30.30:FF:000005">
    <property type="entry name" value="Heat shock protein ssb1"/>
    <property type="match status" value="1"/>
</dbReference>
<dbReference type="InterPro" id="IPR029047">
    <property type="entry name" value="HSP70_peptide-bd_sf"/>
</dbReference>
<evidence type="ECO:0000256" key="1">
    <source>
        <dbReference type="ARBA" id="ARBA00004319"/>
    </source>
</evidence>
<dbReference type="FunFam" id="3.30.420.40:FF:000545">
    <property type="entry name" value="Endoplasmic reticulum chaperone BiP"/>
    <property type="match status" value="1"/>
</dbReference>
<dbReference type="FunFam" id="3.90.640.10:FF:000002">
    <property type="entry name" value="Heat shock 70 kDa"/>
    <property type="match status" value="1"/>
</dbReference>
<dbReference type="GO" id="GO:0005524">
    <property type="term" value="F:ATP binding"/>
    <property type="evidence" value="ECO:0007669"/>
    <property type="project" value="UniProtKB-KW"/>
</dbReference>
<dbReference type="SUPFAM" id="SSF53067">
    <property type="entry name" value="Actin-like ATPase domain"/>
    <property type="match status" value="2"/>
</dbReference>
<proteinExistence type="inferred from homology"/>
<dbReference type="InterPro" id="IPR029048">
    <property type="entry name" value="HSP70_C_sf"/>
</dbReference>
<dbReference type="PANTHER" id="PTHR19375">
    <property type="entry name" value="HEAT SHOCK PROTEIN 70KDA"/>
    <property type="match status" value="1"/>
</dbReference>
<name>A0AAV1EA17_OLDCO</name>
<gene>
    <name evidence="6" type="ORF">OLC1_LOCUS22810</name>
</gene>
<dbReference type="SUPFAM" id="SSF100920">
    <property type="entry name" value="Heat shock protein 70kD (HSP70), peptide-binding domain"/>
    <property type="match status" value="1"/>
</dbReference>
<protein>
    <submittedName>
        <fullName evidence="6">OLC1v1017718C1</fullName>
    </submittedName>
</protein>
<keyword evidence="3 5" id="KW-0547">Nucleotide-binding</keyword>
<dbReference type="Gene3D" id="1.20.1270.10">
    <property type="match status" value="1"/>
</dbReference>
<comment type="subcellular location">
    <subcellularLocation>
        <location evidence="1">Endoplasmic reticulum lumen</location>
    </subcellularLocation>
</comment>
<comment type="similarity">
    <text evidence="2 5">Belongs to the heat shock protein 70 family.</text>
</comment>
<dbReference type="SUPFAM" id="SSF100934">
    <property type="entry name" value="Heat shock protein 70kD (HSP70), C-terminal subdomain"/>
    <property type="match status" value="1"/>
</dbReference>
<dbReference type="Gene3D" id="3.90.640.10">
    <property type="entry name" value="Actin, Chain A, domain 4"/>
    <property type="match status" value="1"/>
</dbReference>
<dbReference type="Proteomes" id="UP001161247">
    <property type="component" value="Chromosome 8"/>
</dbReference>
<sequence>MKLWPFKVTPGADDRPLIIVTHKGKEKQFTAEEISSMVLSKMKHIAEAYIGSTVTDAVITVPAHFNLSQRQATIDAGEIAGINVLNIITEPAAAAIAYGLDLHSAGSDEKNILVFDLGGGTFDVAVLTIDKGNIQVRATCGDSHLGGKDFDDRMVNHFMEEFKKKHKKDMSGSPKAIRRLRTVCEKAKRVLSSNRETTIEVDSLFEDIDYSTTITRSEFEELNSDLFAKCMKTVEKCLRDAKMKKNTLDDVVLVGGSSRIPKVQQMLSNFLNGKELCKKINPDEAVACGAAVQAAILSGRGDDKVRDLMLTEITPLSLGLGSMGDKMWVVIPRNTPIPTKVSIRCYTAHDNQTYASFKVYEGESSIASKNHLLAEYVVDGIQKALKGVPIELCFNLRANGILEVSEPDTRTGAEKSITIVNSGRLSRDEVEKMMKEANEFAAEDEKHMEKQKARNDFEKYFCDMRNFIGKTNLSSVDRRRVEYEINKAFQWLDGQTEVAEVREYEKKKMELTALIQNQSG</sequence>
<evidence type="ECO:0000256" key="3">
    <source>
        <dbReference type="ARBA" id="ARBA00022741"/>
    </source>
</evidence>
<evidence type="ECO:0000256" key="5">
    <source>
        <dbReference type="RuleBase" id="RU003322"/>
    </source>
</evidence>
<dbReference type="Gene3D" id="3.30.420.40">
    <property type="match status" value="2"/>
</dbReference>